<proteinExistence type="predicted"/>
<evidence type="ECO:0000313" key="2">
    <source>
        <dbReference type="Proteomes" id="UP001175211"/>
    </source>
</evidence>
<evidence type="ECO:0000313" key="1">
    <source>
        <dbReference type="EMBL" id="KAK0435470.1"/>
    </source>
</evidence>
<dbReference type="EMBL" id="JAUEPS010000148">
    <property type="protein sequence ID" value="KAK0435470.1"/>
    <property type="molecule type" value="Genomic_DNA"/>
</dbReference>
<reference evidence="1" key="1">
    <citation type="submission" date="2023-06" db="EMBL/GenBank/DDBJ databases">
        <authorList>
            <consortium name="Lawrence Berkeley National Laboratory"/>
            <person name="Ahrendt S."/>
            <person name="Sahu N."/>
            <person name="Indic B."/>
            <person name="Wong-Bajracharya J."/>
            <person name="Merenyi Z."/>
            <person name="Ke H.-M."/>
            <person name="Monk M."/>
            <person name="Kocsube S."/>
            <person name="Drula E."/>
            <person name="Lipzen A."/>
            <person name="Balint B."/>
            <person name="Henrissat B."/>
            <person name="Andreopoulos B."/>
            <person name="Martin F.M."/>
            <person name="Harder C.B."/>
            <person name="Rigling D."/>
            <person name="Ford K.L."/>
            <person name="Foster G.D."/>
            <person name="Pangilinan J."/>
            <person name="Papanicolaou A."/>
            <person name="Barry K."/>
            <person name="LaButti K."/>
            <person name="Viragh M."/>
            <person name="Koriabine M."/>
            <person name="Yan M."/>
            <person name="Riley R."/>
            <person name="Champramary S."/>
            <person name="Plett K.L."/>
            <person name="Tsai I.J."/>
            <person name="Slot J."/>
            <person name="Sipos G."/>
            <person name="Plett J."/>
            <person name="Nagy L.G."/>
            <person name="Grigoriev I.V."/>
        </authorList>
    </citation>
    <scope>NUCLEOTIDE SEQUENCE</scope>
    <source>
        <strain evidence="1">CCBAS 213</strain>
    </source>
</reference>
<protein>
    <recommendedName>
        <fullName evidence="3">F-box domain-containing protein</fullName>
    </recommendedName>
</protein>
<keyword evidence="2" id="KW-1185">Reference proteome</keyword>
<sequence>MLQSCPCRNCGFVNLLSPDCERRPQAPLKAFQNSNIVAQILRQSRTMLHPSEDASISADILELERLQSFYEAQLQEVQLHRRAVIDALEARRSIYAPIRRLPRDILIEIFHLVRHSWWQHINDGRRWSPVTPERQSSLRLDGPLWVLGRVCGLWRDTLHTSPASWAQNVVVRTPFPKHAREIWKTYLKRTGEHPLTVQVVGDIERSSSVEDDEILSLFVQESCHRWKDVIIDVTMHHMDCLEESISRLPMLQTIDIYVNHPDENYCSNICLKAPQLWRAMFSSLGISQVKLPPCITHYSGRITRPNDLQLLSHQSKLRVCHLQLRLRYVTPPLIPVPVIMPHIQRLFVEETGILDLVTLPRLESLVLAMSSRERFVERRDRTTISAWINHFLQRSGCHLQSLSMGQHILFVLGLSIHNLLASDAFSTLSFLKVELQIDADWADHVVQSLTPCSGAPAPLPNLFHLVLCIQPACFHSHPVQWHSIVNMIRARRDAGLLKIIEVQFVVWDNGFTDRNHRIEADIRALTSDSLTMLVEEWNPPDEEHWPVWGSLQ</sequence>
<gene>
    <name evidence="1" type="ORF">EV420DRAFT_299001</name>
</gene>
<evidence type="ECO:0008006" key="3">
    <source>
        <dbReference type="Google" id="ProtNLM"/>
    </source>
</evidence>
<name>A0AA39MJA3_ARMTA</name>
<dbReference type="GeneID" id="85365132"/>
<organism evidence="1 2">
    <name type="scientific">Armillaria tabescens</name>
    <name type="common">Ringless honey mushroom</name>
    <name type="synonym">Agaricus tabescens</name>
    <dbReference type="NCBI Taxonomy" id="1929756"/>
    <lineage>
        <taxon>Eukaryota</taxon>
        <taxon>Fungi</taxon>
        <taxon>Dikarya</taxon>
        <taxon>Basidiomycota</taxon>
        <taxon>Agaricomycotina</taxon>
        <taxon>Agaricomycetes</taxon>
        <taxon>Agaricomycetidae</taxon>
        <taxon>Agaricales</taxon>
        <taxon>Marasmiineae</taxon>
        <taxon>Physalacriaceae</taxon>
        <taxon>Desarmillaria</taxon>
    </lineage>
</organism>
<comment type="caution">
    <text evidence="1">The sequence shown here is derived from an EMBL/GenBank/DDBJ whole genome shotgun (WGS) entry which is preliminary data.</text>
</comment>
<dbReference type="RefSeq" id="XP_060321999.1">
    <property type="nucleotide sequence ID" value="XM_060481584.1"/>
</dbReference>
<accession>A0AA39MJA3</accession>
<dbReference type="AlphaFoldDB" id="A0AA39MJA3"/>
<dbReference type="Proteomes" id="UP001175211">
    <property type="component" value="Unassembled WGS sequence"/>
</dbReference>